<evidence type="ECO:0000313" key="9">
    <source>
        <dbReference type="EMBL" id="UWP59092.1"/>
    </source>
</evidence>
<feature type="transmembrane region" description="Helical" evidence="8">
    <location>
        <begin position="198"/>
        <end position="217"/>
    </location>
</feature>
<gene>
    <name evidence="9" type="ORF">NQ502_17260</name>
</gene>
<dbReference type="EMBL" id="CP102290">
    <property type="protein sequence ID" value="UWP59092.1"/>
    <property type="molecule type" value="Genomic_DNA"/>
</dbReference>
<keyword evidence="6" id="KW-0406">Ion transport</keyword>
<comment type="subcellular location">
    <subcellularLocation>
        <location evidence="1">Cell membrane</location>
        <topology evidence="1">Multi-pass membrane protein</topology>
    </subcellularLocation>
</comment>
<feature type="transmembrane region" description="Helical" evidence="8">
    <location>
        <begin position="381"/>
        <end position="401"/>
    </location>
</feature>
<dbReference type="PANTHER" id="PTHR32024">
    <property type="entry name" value="TRK SYSTEM POTASSIUM UPTAKE PROTEIN TRKG-RELATED"/>
    <property type="match status" value="1"/>
</dbReference>
<feature type="transmembrane region" description="Helical" evidence="8">
    <location>
        <begin position="133"/>
        <end position="153"/>
    </location>
</feature>
<organism evidence="9 10">
    <name type="scientific">Ruminococcus gauvreauii</name>
    <dbReference type="NCBI Taxonomy" id="438033"/>
    <lineage>
        <taxon>Bacteria</taxon>
        <taxon>Bacillati</taxon>
        <taxon>Bacillota</taxon>
        <taxon>Clostridia</taxon>
        <taxon>Eubacteriales</taxon>
        <taxon>Oscillospiraceae</taxon>
        <taxon>Ruminococcus</taxon>
    </lineage>
</organism>
<feature type="transmembrane region" description="Helical" evidence="8">
    <location>
        <begin position="413"/>
        <end position="434"/>
    </location>
</feature>
<evidence type="ECO:0000313" key="10">
    <source>
        <dbReference type="Proteomes" id="UP001060164"/>
    </source>
</evidence>
<feature type="transmembrane region" description="Helical" evidence="8">
    <location>
        <begin position="301"/>
        <end position="333"/>
    </location>
</feature>
<evidence type="ECO:0000256" key="4">
    <source>
        <dbReference type="ARBA" id="ARBA00022692"/>
    </source>
</evidence>
<evidence type="ECO:0000256" key="8">
    <source>
        <dbReference type="SAM" id="Phobius"/>
    </source>
</evidence>
<feature type="transmembrane region" description="Helical" evidence="8">
    <location>
        <begin position="237"/>
        <end position="256"/>
    </location>
</feature>
<evidence type="ECO:0000256" key="6">
    <source>
        <dbReference type="ARBA" id="ARBA00023065"/>
    </source>
</evidence>
<proteinExistence type="predicted"/>
<dbReference type="PANTHER" id="PTHR32024:SF1">
    <property type="entry name" value="KTR SYSTEM POTASSIUM UPTAKE PROTEIN B"/>
    <property type="match status" value="1"/>
</dbReference>
<keyword evidence="2" id="KW-0813">Transport</keyword>
<feature type="transmembrane region" description="Helical" evidence="8">
    <location>
        <begin position="353"/>
        <end position="375"/>
    </location>
</feature>
<keyword evidence="3" id="KW-1003">Cell membrane</keyword>
<dbReference type="Proteomes" id="UP001060164">
    <property type="component" value="Chromosome"/>
</dbReference>
<keyword evidence="5 8" id="KW-1133">Transmembrane helix</keyword>
<dbReference type="InterPro" id="IPR003445">
    <property type="entry name" value="Cat_transpt"/>
</dbReference>
<keyword evidence="7 8" id="KW-0472">Membrane</keyword>
<name>A0ABY5VFP3_9FIRM</name>
<reference evidence="9" key="1">
    <citation type="journal article" date="2022" name="Cell">
        <title>Design, construction, and in vivo augmentation of a complex gut microbiome.</title>
        <authorList>
            <person name="Cheng A.G."/>
            <person name="Ho P.Y."/>
            <person name="Aranda-Diaz A."/>
            <person name="Jain S."/>
            <person name="Yu F.B."/>
            <person name="Meng X."/>
            <person name="Wang M."/>
            <person name="Iakiviak M."/>
            <person name="Nagashima K."/>
            <person name="Zhao A."/>
            <person name="Murugkar P."/>
            <person name="Patil A."/>
            <person name="Atabakhsh K."/>
            <person name="Weakley A."/>
            <person name="Yan J."/>
            <person name="Brumbaugh A.R."/>
            <person name="Higginbottom S."/>
            <person name="Dimas A."/>
            <person name="Shiver A.L."/>
            <person name="Deutschbauer A."/>
            <person name="Neff N."/>
            <person name="Sonnenburg J.L."/>
            <person name="Huang K.C."/>
            <person name="Fischbach M.A."/>
        </authorList>
    </citation>
    <scope>NUCLEOTIDE SEQUENCE</scope>
    <source>
        <strain evidence="9">DSM 19829</strain>
    </source>
</reference>
<evidence type="ECO:0000256" key="3">
    <source>
        <dbReference type="ARBA" id="ARBA00022475"/>
    </source>
</evidence>
<evidence type="ECO:0000256" key="2">
    <source>
        <dbReference type="ARBA" id="ARBA00022448"/>
    </source>
</evidence>
<feature type="transmembrane region" description="Helical" evidence="8">
    <location>
        <begin position="48"/>
        <end position="67"/>
    </location>
</feature>
<evidence type="ECO:0000256" key="7">
    <source>
        <dbReference type="ARBA" id="ARBA00023136"/>
    </source>
</evidence>
<accession>A0ABY5VFP3</accession>
<sequence>MEIEEIKRKLLQLSPMKIIFWGYCLIILAGSALLMLPASTGEGKVTPFLDALFTATSATCVTGLVRYDTYTYWSTFGQIVILALIQIGGMGFMTVAIYGISLTKRKIGLASRMIMQESIAAPQMGGIVRMTRGILIGTALTETAGALLLAFYFCPKLGLGKGIYYSVFHSVSAFCNAGFDLMGMEAEFSSLTGAAGNWYVNFIIMTLIVVGGFGFFVWSDIFRNRFHFKKLRVHSKLVIAISMTLILAGTAAIFLFEQGGQAYSGKSLPDQVLASMFQSVTVRTAGFNTVDIGAMTQPSQFLMVCLMLIGGSTGSTAGGIKTTTFAVLCISIFTTFRRRKSIEVFGRRLEDGVVRRASCVFMLYLLLSVTVAMVISSVESIPILTALFESVSAIATVGLSFGVTPGLGVVSEILLTLLMLFGRVGSITILLAFASGRTPIASKLAKEEIQIG</sequence>
<dbReference type="RefSeq" id="WP_242830299.1">
    <property type="nucleotide sequence ID" value="NZ_CABLBR010000038.1"/>
</dbReference>
<dbReference type="Pfam" id="PF02386">
    <property type="entry name" value="TrkH"/>
    <property type="match status" value="1"/>
</dbReference>
<keyword evidence="10" id="KW-1185">Reference proteome</keyword>
<feature type="transmembrane region" description="Helical" evidence="8">
    <location>
        <begin position="79"/>
        <end position="103"/>
    </location>
</feature>
<evidence type="ECO:0000256" key="1">
    <source>
        <dbReference type="ARBA" id="ARBA00004651"/>
    </source>
</evidence>
<evidence type="ECO:0000256" key="5">
    <source>
        <dbReference type="ARBA" id="ARBA00022989"/>
    </source>
</evidence>
<feature type="transmembrane region" description="Helical" evidence="8">
    <location>
        <begin position="18"/>
        <end position="36"/>
    </location>
</feature>
<protein>
    <submittedName>
        <fullName evidence="9">Trk family potassium uptake protein</fullName>
    </submittedName>
</protein>
<keyword evidence="4 8" id="KW-0812">Transmembrane</keyword>